<dbReference type="Pfam" id="PF03473">
    <property type="entry name" value="MOSC"/>
    <property type="match status" value="1"/>
</dbReference>
<dbReference type="SUPFAM" id="SSF50800">
    <property type="entry name" value="PK beta-barrel domain-like"/>
    <property type="match status" value="1"/>
</dbReference>
<dbReference type="GO" id="GO:0003824">
    <property type="term" value="F:catalytic activity"/>
    <property type="evidence" value="ECO:0007669"/>
    <property type="project" value="InterPro"/>
</dbReference>
<dbReference type="OrthoDB" id="9784492at2"/>
<dbReference type="InterPro" id="IPR005302">
    <property type="entry name" value="MoCF_Sase_C"/>
</dbReference>
<dbReference type="InterPro" id="IPR011037">
    <property type="entry name" value="Pyrv_Knase-like_insert_dom_sf"/>
</dbReference>
<dbReference type="PROSITE" id="PS51340">
    <property type="entry name" value="MOSC"/>
    <property type="match status" value="1"/>
</dbReference>
<name>A0A226BZS2_9FIRM</name>
<dbReference type="GO" id="GO:0030170">
    <property type="term" value="F:pyridoxal phosphate binding"/>
    <property type="evidence" value="ECO:0007669"/>
    <property type="project" value="InterPro"/>
</dbReference>
<protein>
    <submittedName>
        <fullName evidence="2">MOSC domain-containing protein</fullName>
    </submittedName>
</protein>
<accession>A0A226BZS2</accession>
<reference evidence="2 3" key="1">
    <citation type="submission" date="2017-06" db="EMBL/GenBank/DDBJ databases">
        <title>Draft Genome Sequence of Natranaerobius trueperi halophilic, alkalithermophilic bacteria from soda lakes.</title>
        <authorList>
            <person name="Zhao B."/>
        </authorList>
    </citation>
    <scope>NUCLEOTIDE SEQUENCE [LARGE SCALE GENOMIC DNA]</scope>
    <source>
        <strain evidence="2 3">DSM 18760</strain>
    </source>
</reference>
<evidence type="ECO:0000313" key="2">
    <source>
        <dbReference type="EMBL" id="OWZ83620.1"/>
    </source>
</evidence>
<organism evidence="2 3">
    <name type="scientific">Natranaerobius trueperi</name>
    <dbReference type="NCBI Taxonomy" id="759412"/>
    <lineage>
        <taxon>Bacteria</taxon>
        <taxon>Bacillati</taxon>
        <taxon>Bacillota</taxon>
        <taxon>Clostridia</taxon>
        <taxon>Natranaerobiales</taxon>
        <taxon>Natranaerobiaceae</taxon>
        <taxon>Natranaerobius</taxon>
    </lineage>
</organism>
<proteinExistence type="predicted"/>
<keyword evidence="3" id="KW-1185">Reference proteome</keyword>
<sequence length="153" mass="16891">MGELMAVCVSETTGQKKQNVGKGLLIENYGLKNDAHAGGWHRQVSLLSEESIEKMQNQGLDVSAGDFAENLTTKNIKLYELPIGTRIYIGEDVKLEVTQIGKQCHDRCAIYHQAGDCVMPKEGIFARVLKGGKVSLGDKIQVIIDEDGFNRKR</sequence>
<dbReference type="RefSeq" id="WP_089023741.1">
    <property type="nucleotide sequence ID" value="NZ_NIQC01000015.1"/>
</dbReference>
<evidence type="ECO:0000313" key="3">
    <source>
        <dbReference type="Proteomes" id="UP000214588"/>
    </source>
</evidence>
<evidence type="ECO:0000259" key="1">
    <source>
        <dbReference type="PROSITE" id="PS51340"/>
    </source>
</evidence>
<dbReference type="EMBL" id="NIQC01000015">
    <property type="protein sequence ID" value="OWZ83620.1"/>
    <property type="molecule type" value="Genomic_DNA"/>
</dbReference>
<comment type="caution">
    <text evidence="2">The sequence shown here is derived from an EMBL/GenBank/DDBJ whole genome shotgun (WGS) entry which is preliminary data.</text>
</comment>
<dbReference type="PANTHER" id="PTHR36930">
    <property type="entry name" value="METAL-SULFUR CLUSTER BIOSYNTHESIS PROTEINS YUAD-RELATED"/>
    <property type="match status" value="1"/>
</dbReference>
<dbReference type="GO" id="GO:0030151">
    <property type="term" value="F:molybdenum ion binding"/>
    <property type="evidence" value="ECO:0007669"/>
    <property type="project" value="InterPro"/>
</dbReference>
<dbReference type="Proteomes" id="UP000214588">
    <property type="component" value="Unassembled WGS sequence"/>
</dbReference>
<gene>
    <name evidence="2" type="ORF">CDO51_07715</name>
</gene>
<dbReference type="Gene3D" id="2.40.33.20">
    <property type="entry name" value="PK beta-barrel domain-like"/>
    <property type="match status" value="1"/>
</dbReference>
<dbReference type="AlphaFoldDB" id="A0A226BZS2"/>
<dbReference type="InterPro" id="IPR052716">
    <property type="entry name" value="MOSC_domain"/>
</dbReference>
<dbReference type="PANTHER" id="PTHR36930:SF1">
    <property type="entry name" value="MOSC DOMAIN-CONTAINING PROTEIN"/>
    <property type="match status" value="1"/>
</dbReference>
<feature type="domain" description="MOSC" evidence="1">
    <location>
        <begin position="18"/>
        <end position="143"/>
    </location>
</feature>